<evidence type="ECO:0000313" key="3">
    <source>
        <dbReference type="Proteomes" id="UP000057737"/>
    </source>
</evidence>
<feature type="region of interest" description="Disordered" evidence="1">
    <location>
        <begin position="32"/>
        <end position="89"/>
    </location>
</feature>
<feature type="compositionally biased region" description="Low complexity" evidence="1">
    <location>
        <begin position="42"/>
        <end position="62"/>
    </location>
</feature>
<proteinExistence type="predicted"/>
<accession>A0A109K520</accession>
<name>A0A109K520_9BRAD</name>
<protein>
    <submittedName>
        <fullName evidence="2">Uncharacterized protein</fullName>
    </submittedName>
</protein>
<organism evidence="2 3">
    <name type="scientific">Bradyrhizobium macuxiense</name>
    <dbReference type="NCBI Taxonomy" id="1755647"/>
    <lineage>
        <taxon>Bacteria</taxon>
        <taxon>Pseudomonadati</taxon>
        <taxon>Pseudomonadota</taxon>
        <taxon>Alphaproteobacteria</taxon>
        <taxon>Hyphomicrobiales</taxon>
        <taxon>Nitrobacteraceae</taxon>
        <taxon>Bradyrhizobium</taxon>
    </lineage>
</organism>
<reference evidence="2 3" key="1">
    <citation type="submission" date="2015-11" db="EMBL/GenBank/DDBJ databases">
        <title>Draft Genome Sequence of the Strain BR 10303 (Bradyrhizobium sp.) isolated from nodules of Centrolobium paraense.</title>
        <authorList>
            <person name="Zelli J.E."/>
            <person name="Simoes-Araujo J.L."/>
            <person name="Barauna A.C."/>
            <person name="Silva K."/>
        </authorList>
    </citation>
    <scope>NUCLEOTIDE SEQUENCE [LARGE SCALE GENOMIC DNA]</scope>
    <source>
        <strain evidence="2 3">BR 10303</strain>
    </source>
</reference>
<feature type="compositionally biased region" description="Basic residues" evidence="1">
    <location>
        <begin position="32"/>
        <end position="41"/>
    </location>
</feature>
<evidence type="ECO:0000313" key="2">
    <source>
        <dbReference type="EMBL" id="KWV60835.1"/>
    </source>
</evidence>
<evidence type="ECO:0000256" key="1">
    <source>
        <dbReference type="SAM" id="MobiDB-lite"/>
    </source>
</evidence>
<keyword evidence="3" id="KW-1185">Reference proteome</keyword>
<sequence>MGISMKMKTGRQIAADTKALLVKVEANVAKAKAKRATKKAKPTVAKYTPKSAPKPAKPMSRSARLRRAEAEVKASKPRDKRCVWREMNT</sequence>
<dbReference type="EMBL" id="LNCU01000011">
    <property type="protein sequence ID" value="KWV60835.1"/>
    <property type="molecule type" value="Genomic_DNA"/>
</dbReference>
<feature type="compositionally biased region" description="Basic and acidic residues" evidence="1">
    <location>
        <begin position="66"/>
        <end position="89"/>
    </location>
</feature>
<gene>
    <name evidence="2" type="ORF">AS156_27775</name>
</gene>
<comment type="caution">
    <text evidence="2">The sequence shown here is derived from an EMBL/GenBank/DDBJ whole genome shotgun (WGS) entry which is preliminary data.</text>
</comment>
<dbReference type="AlphaFoldDB" id="A0A109K520"/>
<dbReference type="Proteomes" id="UP000057737">
    <property type="component" value="Unassembled WGS sequence"/>
</dbReference>